<dbReference type="Pfam" id="PF08044">
    <property type="entry name" value="DUF1707"/>
    <property type="match status" value="1"/>
</dbReference>
<sequence length="211" mass="22469">MAVHEPPSPPPTGGGWGPFPERRRTGGGELRLTHADRDSAVETLREAYAAGQLDESEFEERLGLAINAKFPSELEPLFADLVRSGSRAAGKTTAGKTPVVDDGPVSAADRLMAGVGHVSGYLSFVGPLVMLLASKDASPFVRRHITEALNFQLTVTVATLTGMALIWLFLPILVVVVATVGWMVLPAVAGLSVLVGGDMKYPLTWRPVRDQ</sequence>
<comment type="subcellular location">
    <subcellularLocation>
        <location evidence="1">Membrane</location>
        <topology evidence="1">Multi-pass membrane protein</topology>
    </subcellularLocation>
</comment>
<evidence type="ECO:0000256" key="1">
    <source>
        <dbReference type="ARBA" id="ARBA00004141"/>
    </source>
</evidence>
<dbReference type="EMBL" id="CP036455">
    <property type="protein sequence ID" value="QBI51890.1"/>
    <property type="molecule type" value="Genomic_DNA"/>
</dbReference>
<dbReference type="Proteomes" id="UP000292235">
    <property type="component" value="Chromosome"/>
</dbReference>
<evidence type="ECO:0000256" key="2">
    <source>
        <dbReference type="ARBA" id="ARBA00022692"/>
    </source>
</evidence>
<evidence type="ECO:0000313" key="8">
    <source>
        <dbReference type="EMBL" id="QBI51890.1"/>
    </source>
</evidence>
<accession>A0A4P6PW90</accession>
<protein>
    <recommendedName>
        <fullName evidence="7">DUF1707 domain-containing protein</fullName>
    </recommendedName>
</protein>
<keyword evidence="4 6" id="KW-0472">Membrane</keyword>
<organism evidence="8 9">
    <name type="scientific">Streptomonospora litoralis</name>
    <dbReference type="NCBI Taxonomy" id="2498135"/>
    <lineage>
        <taxon>Bacteria</taxon>
        <taxon>Bacillati</taxon>
        <taxon>Actinomycetota</taxon>
        <taxon>Actinomycetes</taxon>
        <taxon>Streptosporangiales</taxon>
        <taxon>Nocardiopsidaceae</taxon>
        <taxon>Streptomonospora</taxon>
    </lineage>
</organism>
<keyword evidence="3 6" id="KW-1133">Transmembrane helix</keyword>
<dbReference type="InterPro" id="IPR019109">
    <property type="entry name" value="MamF_MmsF"/>
</dbReference>
<feature type="transmembrane region" description="Helical" evidence="6">
    <location>
        <begin position="172"/>
        <end position="196"/>
    </location>
</feature>
<keyword evidence="2 6" id="KW-0812">Transmembrane</keyword>
<feature type="transmembrane region" description="Helical" evidence="6">
    <location>
        <begin position="111"/>
        <end position="133"/>
    </location>
</feature>
<reference evidence="8 9" key="1">
    <citation type="submission" date="2019-02" db="EMBL/GenBank/DDBJ databases">
        <authorList>
            <person name="Khodamoradi S."/>
            <person name="Hahnke R.L."/>
            <person name="Kaempfer P."/>
            <person name="Schumann P."/>
            <person name="Rohde M."/>
            <person name="Steinert M."/>
            <person name="Luzhetskyy A."/>
            <person name="Wink J."/>
            <person name="Ruckert C."/>
        </authorList>
    </citation>
    <scope>NUCLEOTIDE SEQUENCE [LARGE SCALE GENOMIC DNA]</scope>
    <source>
        <strain evidence="8 9">M2</strain>
    </source>
</reference>
<dbReference type="Pfam" id="PF09685">
    <property type="entry name" value="MamF_MmsF"/>
    <property type="match status" value="1"/>
</dbReference>
<evidence type="ECO:0000256" key="5">
    <source>
        <dbReference type="SAM" id="MobiDB-lite"/>
    </source>
</evidence>
<evidence type="ECO:0000256" key="3">
    <source>
        <dbReference type="ARBA" id="ARBA00022989"/>
    </source>
</evidence>
<feature type="compositionally biased region" description="Pro residues" evidence="5">
    <location>
        <begin position="1"/>
        <end position="12"/>
    </location>
</feature>
<keyword evidence="9" id="KW-1185">Reference proteome</keyword>
<evidence type="ECO:0000256" key="6">
    <source>
        <dbReference type="SAM" id="Phobius"/>
    </source>
</evidence>
<evidence type="ECO:0000256" key="4">
    <source>
        <dbReference type="ARBA" id="ARBA00023136"/>
    </source>
</evidence>
<evidence type="ECO:0000259" key="7">
    <source>
        <dbReference type="Pfam" id="PF08044"/>
    </source>
</evidence>
<feature type="domain" description="DUF1707" evidence="7">
    <location>
        <begin position="30"/>
        <end position="81"/>
    </location>
</feature>
<proteinExistence type="predicted"/>
<name>A0A4P6PW90_9ACTN</name>
<dbReference type="AlphaFoldDB" id="A0A4P6PW90"/>
<evidence type="ECO:0000313" key="9">
    <source>
        <dbReference type="Proteomes" id="UP000292235"/>
    </source>
</evidence>
<dbReference type="RefSeq" id="WP_165498460.1">
    <property type="nucleotide sequence ID" value="NZ_CP036455.1"/>
</dbReference>
<dbReference type="KEGG" id="strr:EKD16_00335"/>
<gene>
    <name evidence="8" type="ORF">EKD16_00335</name>
</gene>
<feature type="transmembrane region" description="Helical" evidence="6">
    <location>
        <begin position="145"/>
        <end position="166"/>
    </location>
</feature>
<dbReference type="InterPro" id="IPR012551">
    <property type="entry name" value="DUF1707_SHOCT-like"/>
</dbReference>
<feature type="region of interest" description="Disordered" evidence="5">
    <location>
        <begin position="1"/>
        <end position="27"/>
    </location>
</feature>